<keyword evidence="2" id="KW-1185">Reference proteome</keyword>
<dbReference type="RefSeq" id="WP_225251780.1">
    <property type="nucleotide sequence ID" value="NZ_JAIWIU010000162.1"/>
</dbReference>
<dbReference type="Proteomes" id="UP001199044">
    <property type="component" value="Unassembled WGS sequence"/>
</dbReference>
<comment type="caution">
    <text evidence="1">The sequence shown here is derived from an EMBL/GenBank/DDBJ whole genome shotgun (WGS) entry which is preliminary data.</text>
</comment>
<evidence type="ECO:0000313" key="1">
    <source>
        <dbReference type="EMBL" id="MCA2018308.1"/>
    </source>
</evidence>
<evidence type="ECO:0000313" key="2">
    <source>
        <dbReference type="Proteomes" id="UP001199044"/>
    </source>
</evidence>
<evidence type="ECO:0008006" key="3">
    <source>
        <dbReference type="Google" id="ProtNLM"/>
    </source>
</evidence>
<accession>A0ABS7YRL1</accession>
<name>A0ABS7YRL1_9VIBR</name>
<gene>
    <name evidence="1" type="ORF">LDJ79_19475</name>
</gene>
<sequence length="270" mass="31534">MFVLLSMIISLAILGLMFFYSKQRESSSQRKYELIVDLRQLLALCRQHRSATHHALMFDEDRRNELNELQQALLNQSQHLIGIAHFDNKPMYRILQRKLESLTNEWQERSVARNQIVHGKAIRHCMFLLDEVMLAWLVESGREALSDEYHINWQQIIDAMDALTQMRICIEELDTMEGQRRFTHYVATVQRKINQLSIISALTTDSPACTQALEKLKKWQDMQQSLSSQDLYAISSALSLTIAHTYDHMLSELLETLYQPLPKLHFVETS</sequence>
<dbReference type="EMBL" id="JAIWIU010000162">
    <property type="protein sequence ID" value="MCA2018308.1"/>
    <property type="molecule type" value="Genomic_DNA"/>
</dbReference>
<organism evidence="1 2">
    <name type="scientific">Vibrio tritonius</name>
    <dbReference type="NCBI Taxonomy" id="1435069"/>
    <lineage>
        <taxon>Bacteria</taxon>
        <taxon>Pseudomonadati</taxon>
        <taxon>Pseudomonadota</taxon>
        <taxon>Gammaproteobacteria</taxon>
        <taxon>Vibrionales</taxon>
        <taxon>Vibrionaceae</taxon>
        <taxon>Vibrio</taxon>
    </lineage>
</organism>
<protein>
    <recommendedName>
        <fullName evidence="3">Nitrate/nitrite sensing protein domain-containing protein</fullName>
    </recommendedName>
</protein>
<reference evidence="2" key="1">
    <citation type="submission" date="2023-07" db="EMBL/GenBank/DDBJ databases">
        <title>Molecular identification of indigenous halophilic bacteria isolated from red sea cost, biodegradation of synthetic dyes and assessment of degraded metabolite toxicity.</title>
        <authorList>
            <person name="Chaieb K."/>
            <person name="Altayb H.N."/>
        </authorList>
    </citation>
    <scope>NUCLEOTIDE SEQUENCE [LARGE SCALE GENOMIC DNA]</scope>
    <source>
        <strain evidence="2">K20</strain>
    </source>
</reference>
<proteinExistence type="predicted"/>